<accession>A0A6J5NEA1</accession>
<feature type="region of interest" description="Disordered" evidence="1">
    <location>
        <begin position="188"/>
        <end position="214"/>
    </location>
</feature>
<protein>
    <submittedName>
        <fullName evidence="2">Uncharacterized protein</fullName>
    </submittedName>
</protein>
<organism evidence="2">
    <name type="scientific">uncultured Caudovirales phage</name>
    <dbReference type="NCBI Taxonomy" id="2100421"/>
    <lineage>
        <taxon>Viruses</taxon>
        <taxon>Duplodnaviria</taxon>
        <taxon>Heunggongvirae</taxon>
        <taxon>Uroviricota</taxon>
        <taxon>Caudoviricetes</taxon>
        <taxon>Peduoviridae</taxon>
        <taxon>Maltschvirus</taxon>
        <taxon>Maltschvirus maltsch</taxon>
    </lineage>
</organism>
<proteinExistence type="predicted"/>
<reference evidence="2" key="1">
    <citation type="submission" date="2020-04" db="EMBL/GenBank/DDBJ databases">
        <authorList>
            <person name="Chiriac C."/>
            <person name="Salcher M."/>
            <person name="Ghai R."/>
            <person name="Kavagutti S V."/>
        </authorList>
    </citation>
    <scope>NUCLEOTIDE SEQUENCE</scope>
</reference>
<gene>
    <name evidence="2" type="ORF">UFOVP682_13</name>
</gene>
<feature type="region of interest" description="Disordered" evidence="1">
    <location>
        <begin position="1"/>
        <end position="35"/>
    </location>
</feature>
<name>A0A6J5NEA1_9CAUD</name>
<evidence type="ECO:0000256" key="1">
    <source>
        <dbReference type="SAM" id="MobiDB-lite"/>
    </source>
</evidence>
<evidence type="ECO:0000313" key="2">
    <source>
        <dbReference type="EMBL" id="CAB4157213.1"/>
    </source>
</evidence>
<sequence>MLIDKEPEMPSELEAEEAKLPEYAAPEIPELPDRYRGKSIGDVVKMHQEAEKVIGRQAQEVGEVRKLADELIKQNLSSKSQPVEQVEPEVDFFEDPQKAIQKTVEAHPDVIAARQAGIDFKRMQTQQRLAQEHPDFMEISADKDFETWVKSSQVRLELYARADAKFDFDAANELLSTYKQLRGVKQKQAEQSGKEARQQTMKAVQVDTGGTGESSKRVYRRADLIRLKMTDPARYDALSDEIMAAYQEGRVK</sequence>
<dbReference type="EMBL" id="LR796661">
    <property type="protein sequence ID" value="CAB4157213.1"/>
    <property type="molecule type" value="Genomic_DNA"/>
</dbReference>